<keyword evidence="19" id="KW-1185">Reference proteome</keyword>
<name>A0A1S8LC09_9CLOT</name>
<evidence type="ECO:0000256" key="1">
    <source>
        <dbReference type="ARBA" id="ARBA00002268"/>
    </source>
</evidence>
<keyword evidence="10 17" id="KW-0560">Oxidoreductase</keyword>
<keyword evidence="11 17" id="KW-0408">Iron</keyword>
<dbReference type="AlphaFoldDB" id="A0A1S8LC09"/>
<evidence type="ECO:0000256" key="16">
    <source>
        <dbReference type="ARBA" id="ARBA00047415"/>
    </source>
</evidence>
<keyword evidence="9 17" id="KW-0671">Queuosine biosynthesis</keyword>
<organism evidence="18 19">
    <name type="scientific">Clostridium felsineum</name>
    <dbReference type="NCBI Taxonomy" id="36839"/>
    <lineage>
        <taxon>Bacteria</taxon>
        <taxon>Bacillati</taxon>
        <taxon>Bacillota</taxon>
        <taxon>Clostridia</taxon>
        <taxon>Eubacteriales</taxon>
        <taxon>Clostridiaceae</taxon>
        <taxon>Clostridium</taxon>
    </lineage>
</organism>
<evidence type="ECO:0000256" key="6">
    <source>
        <dbReference type="ARBA" id="ARBA00022485"/>
    </source>
</evidence>
<evidence type="ECO:0000256" key="17">
    <source>
        <dbReference type="HAMAP-Rule" id="MF_02089"/>
    </source>
</evidence>
<keyword evidence="6 17" id="KW-0004">4Fe-4S</keyword>
<gene>
    <name evidence="17 18" type="primary">queH</name>
    <name evidence="18" type="ORF">CROST_026670</name>
</gene>
<dbReference type="PANTHER" id="PTHR36701:SF1">
    <property type="entry name" value="EPOXYQUEUOSINE REDUCTASE QUEH"/>
    <property type="match status" value="1"/>
</dbReference>
<evidence type="ECO:0000256" key="5">
    <source>
        <dbReference type="ARBA" id="ARBA00016895"/>
    </source>
</evidence>
<evidence type="ECO:0000256" key="12">
    <source>
        <dbReference type="ARBA" id="ARBA00023014"/>
    </source>
</evidence>
<reference evidence="18 19" key="1">
    <citation type="submission" date="2022-04" db="EMBL/GenBank/DDBJ databases">
        <title>Genome sequence of C. roseum typestrain.</title>
        <authorList>
            <person name="Poehlein A."/>
            <person name="Schoch T."/>
            <person name="Duerre P."/>
            <person name="Daniel R."/>
        </authorList>
    </citation>
    <scope>NUCLEOTIDE SEQUENCE [LARGE SCALE GENOMIC DNA]</scope>
    <source>
        <strain evidence="18 19">DSM 7320</strain>
    </source>
</reference>
<dbReference type="PANTHER" id="PTHR36701">
    <property type="entry name" value="EPOXYQUEUOSINE REDUCTASE QUEH"/>
    <property type="match status" value="1"/>
</dbReference>
<evidence type="ECO:0000256" key="9">
    <source>
        <dbReference type="ARBA" id="ARBA00022785"/>
    </source>
</evidence>
<comment type="similarity">
    <text evidence="3 17">Belongs to the QueH family.</text>
</comment>
<evidence type="ECO:0000256" key="15">
    <source>
        <dbReference type="ARBA" id="ARBA00031446"/>
    </source>
</evidence>
<comment type="pathway">
    <text evidence="2 17">tRNA modification; tRNA-queuosine biosynthesis.</text>
</comment>
<evidence type="ECO:0000256" key="8">
    <source>
        <dbReference type="ARBA" id="ARBA00022723"/>
    </source>
</evidence>
<dbReference type="EC" id="1.17.99.6" evidence="4 17"/>
<evidence type="ECO:0000313" key="18">
    <source>
        <dbReference type="EMBL" id="URZ11950.1"/>
    </source>
</evidence>
<keyword evidence="8 17" id="KW-0479">Metal-binding</keyword>
<dbReference type="InterPro" id="IPR003828">
    <property type="entry name" value="QueH"/>
</dbReference>
<dbReference type="KEGG" id="crw:CROST_026670"/>
<evidence type="ECO:0000256" key="4">
    <source>
        <dbReference type="ARBA" id="ARBA00012622"/>
    </source>
</evidence>
<feature type="binding site" evidence="17">
    <location>
        <position position="114"/>
    </location>
    <ligand>
        <name>[4Fe-4S] cluster</name>
        <dbReference type="ChEBI" id="CHEBI:49883"/>
    </ligand>
</feature>
<sequence length="212" mass="25533">MKVKVNYQKKLDDIIEEILKENKVPSVLLHSCCAPCSTYVIEYLSNYFKITVFYYNPNIYPREEYMKRVEEEKEFISQFKTRYKVDFIEGDYDTEKYYKCVKGLENDREGGERCFKCYELRLMETALVAKEKKYEYFTTTLSVSPYKNAQKLNELGEKIGEKYNIKYLYSDFKKKNGYKRSIELSNIYNLYRQDYCGCIFSQNERNEEKMST</sequence>
<evidence type="ECO:0000256" key="2">
    <source>
        <dbReference type="ARBA" id="ARBA00004691"/>
    </source>
</evidence>
<evidence type="ECO:0000256" key="13">
    <source>
        <dbReference type="ARBA" id="ARBA00023157"/>
    </source>
</evidence>
<dbReference type="GO" id="GO:0052693">
    <property type="term" value="F:epoxyqueuosine reductase activity"/>
    <property type="evidence" value="ECO:0007669"/>
    <property type="project" value="UniProtKB-UniRule"/>
</dbReference>
<dbReference type="GO" id="GO:0008616">
    <property type="term" value="P:tRNA queuosine(34) biosynthetic process"/>
    <property type="evidence" value="ECO:0007669"/>
    <property type="project" value="UniProtKB-UniRule"/>
</dbReference>
<dbReference type="GO" id="GO:0046872">
    <property type="term" value="F:metal ion binding"/>
    <property type="evidence" value="ECO:0007669"/>
    <property type="project" value="UniProtKB-KW"/>
</dbReference>
<evidence type="ECO:0000256" key="10">
    <source>
        <dbReference type="ARBA" id="ARBA00023002"/>
    </source>
</evidence>
<comment type="function">
    <text evidence="1 17">Catalyzes the conversion of epoxyqueuosine (oQ) to queuosine (Q), which is a hypermodified base found in the wobble positions of tRNA(Asp), tRNA(Asn), tRNA(His) and tRNA(Tyr).</text>
</comment>
<evidence type="ECO:0000256" key="7">
    <source>
        <dbReference type="ARBA" id="ARBA00022694"/>
    </source>
</evidence>
<dbReference type="Proteomes" id="UP000190951">
    <property type="component" value="Chromosome"/>
</dbReference>
<feature type="disulfide bond" description="Redox-active" evidence="17">
    <location>
        <begin position="196"/>
        <end position="198"/>
    </location>
</feature>
<dbReference type="HAMAP" id="MF_02089">
    <property type="entry name" value="QueH"/>
    <property type="match status" value="1"/>
</dbReference>
<feature type="binding site" evidence="17">
    <location>
        <position position="33"/>
    </location>
    <ligand>
        <name>[4Fe-4S] cluster</name>
        <dbReference type="ChEBI" id="CHEBI:49883"/>
    </ligand>
</feature>
<comment type="catalytic activity">
    <reaction evidence="16 17">
        <text>epoxyqueuosine(34) in tRNA + AH2 = queuosine(34) in tRNA + A + H2O</text>
        <dbReference type="Rhea" id="RHEA:32159"/>
        <dbReference type="Rhea" id="RHEA-COMP:18571"/>
        <dbReference type="Rhea" id="RHEA-COMP:18582"/>
        <dbReference type="ChEBI" id="CHEBI:13193"/>
        <dbReference type="ChEBI" id="CHEBI:15377"/>
        <dbReference type="ChEBI" id="CHEBI:17499"/>
        <dbReference type="ChEBI" id="CHEBI:194431"/>
        <dbReference type="ChEBI" id="CHEBI:194443"/>
        <dbReference type="EC" id="1.17.99.6"/>
    </reaction>
</comment>
<dbReference type="EMBL" id="CP096983">
    <property type="protein sequence ID" value="URZ11950.1"/>
    <property type="molecule type" value="Genomic_DNA"/>
</dbReference>
<feature type="binding site" evidence="17">
    <location>
        <position position="117"/>
    </location>
    <ligand>
        <name>[4Fe-4S] cluster</name>
        <dbReference type="ChEBI" id="CHEBI:49883"/>
    </ligand>
</feature>
<keyword evidence="7 17" id="KW-0819">tRNA processing</keyword>
<keyword evidence="12 17" id="KW-0411">Iron-sulfur</keyword>
<evidence type="ECO:0000256" key="3">
    <source>
        <dbReference type="ARBA" id="ARBA00008207"/>
    </source>
</evidence>
<evidence type="ECO:0000256" key="14">
    <source>
        <dbReference type="ARBA" id="ARBA00023284"/>
    </source>
</evidence>
<dbReference type="GO" id="GO:0051539">
    <property type="term" value="F:4 iron, 4 sulfur cluster binding"/>
    <property type="evidence" value="ECO:0007669"/>
    <property type="project" value="UniProtKB-UniRule"/>
</dbReference>
<accession>A0A1S8LC09</accession>
<feature type="binding site" evidence="17">
    <location>
        <position position="32"/>
    </location>
    <ligand>
        <name>[4Fe-4S] cluster</name>
        <dbReference type="ChEBI" id="CHEBI:49883"/>
    </ligand>
</feature>
<keyword evidence="14 17" id="KW-0676">Redox-active center</keyword>
<proteinExistence type="inferred from homology"/>
<dbReference type="STRING" id="84029.CROST_13320"/>
<keyword evidence="13 17" id="KW-1015">Disulfide bond</keyword>
<evidence type="ECO:0000313" key="19">
    <source>
        <dbReference type="Proteomes" id="UP000190951"/>
    </source>
</evidence>
<protein>
    <recommendedName>
        <fullName evidence="5 17">Epoxyqueuosine reductase QueH</fullName>
        <ecNumber evidence="4 17">1.17.99.6</ecNumber>
    </recommendedName>
    <alternativeName>
        <fullName evidence="15 17">Queuosine biosynthesis protein QueH</fullName>
    </alternativeName>
</protein>
<dbReference type="Pfam" id="PF02677">
    <property type="entry name" value="QueH"/>
    <property type="match status" value="1"/>
</dbReference>
<evidence type="ECO:0000256" key="11">
    <source>
        <dbReference type="ARBA" id="ARBA00023004"/>
    </source>
</evidence>